<feature type="signal peptide" evidence="1">
    <location>
        <begin position="1"/>
        <end position="25"/>
    </location>
</feature>
<evidence type="ECO:0000313" key="2">
    <source>
        <dbReference type="EMBL" id="QDU94927.1"/>
    </source>
</evidence>
<evidence type="ECO:0000313" key="3">
    <source>
        <dbReference type="Proteomes" id="UP000317648"/>
    </source>
</evidence>
<dbReference type="RefSeq" id="WP_145053717.1">
    <property type="nucleotide sequence ID" value="NZ_CP036433.1"/>
</dbReference>
<evidence type="ECO:0000256" key="1">
    <source>
        <dbReference type="SAM" id="SignalP"/>
    </source>
</evidence>
<keyword evidence="1" id="KW-0732">Signal</keyword>
<sequence length="145" mass="15253" precursor="true">MRKALVLAGAAVLTLCAMLPTAGRAETVWRTTYRSLGGDIFDAKVVINTNGSTGYYDTYDNNGNVIGGGELYNIKYQNLGQQPILRGNWSWKAGGSGNFAWKLNPTLDQYEGNYSATSGGGGFWDGELTGGSGGAAGQGGPFIKK</sequence>
<gene>
    <name evidence="2" type="ORF">Pla8534_27350</name>
</gene>
<keyword evidence="3" id="KW-1185">Reference proteome</keyword>
<protein>
    <submittedName>
        <fullName evidence="2">Uncharacterized protein</fullName>
    </submittedName>
</protein>
<dbReference type="AlphaFoldDB" id="A0A518DSW8"/>
<proteinExistence type="predicted"/>
<dbReference type="Proteomes" id="UP000317648">
    <property type="component" value="Chromosome"/>
</dbReference>
<feature type="chain" id="PRO_5021905814" evidence="1">
    <location>
        <begin position="26"/>
        <end position="145"/>
    </location>
</feature>
<dbReference type="EMBL" id="CP036433">
    <property type="protein sequence ID" value="QDU94927.1"/>
    <property type="molecule type" value="Genomic_DNA"/>
</dbReference>
<reference evidence="2 3" key="1">
    <citation type="submission" date="2019-02" db="EMBL/GenBank/DDBJ databases">
        <title>Deep-cultivation of Planctomycetes and their phenomic and genomic characterization uncovers novel biology.</title>
        <authorList>
            <person name="Wiegand S."/>
            <person name="Jogler M."/>
            <person name="Boedeker C."/>
            <person name="Pinto D."/>
            <person name="Vollmers J."/>
            <person name="Rivas-Marin E."/>
            <person name="Kohn T."/>
            <person name="Peeters S.H."/>
            <person name="Heuer A."/>
            <person name="Rast P."/>
            <person name="Oberbeckmann S."/>
            <person name="Bunk B."/>
            <person name="Jeske O."/>
            <person name="Meyerdierks A."/>
            <person name="Storesund J.E."/>
            <person name="Kallscheuer N."/>
            <person name="Luecker S."/>
            <person name="Lage O.M."/>
            <person name="Pohl T."/>
            <person name="Merkel B.J."/>
            <person name="Hornburger P."/>
            <person name="Mueller R.-W."/>
            <person name="Bruemmer F."/>
            <person name="Labrenz M."/>
            <person name="Spormann A.M."/>
            <person name="Op den Camp H."/>
            <person name="Overmann J."/>
            <person name="Amann R."/>
            <person name="Jetten M.S.M."/>
            <person name="Mascher T."/>
            <person name="Medema M.H."/>
            <person name="Devos D.P."/>
            <person name="Kaster A.-K."/>
            <person name="Ovreas L."/>
            <person name="Rohde M."/>
            <person name="Galperin M.Y."/>
            <person name="Jogler C."/>
        </authorList>
    </citation>
    <scope>NUCLEOTIDE SEQUENCE [LARGE SCALE GENOMIC DNA]</scope>
    <source>
        <strain evidence="2 3">Pla85_3_4</strain>
    </source>
</reference>
<organism evidence="2 3">
    <name type="scientific">Lignipirellula cremea</name>
    <dbReference type="NCBI Taxonomy" id="2528010"/>
    <lineage>
        <taxon>Bacteria</taxon>
        <taxon>Pseudomonadati</taxon>
        <taxon>Planctomycetota</taxon>
        <taxon>Planctomycetia</taxon>
        <taxon>Pirellulales</taxon>
        <taxon>Pirellulaceae</taxon>
        <taxon>Lignipirellula</taxon>
    </lineage>
</organism>
<dbReference type="KEGG" id="lcre:Pla8534_27350"/>
<name>A0A518DSW8_9BACT</name>
<accession>A0A518DSW8</accession>